<keyword evidence="9" id="KW-1185">Reference proteome</keyword>
<feature type="binding site" description="axial binding residue" evidence="6">
    <location>
        <position position="462"/>
    </location>
    <ligand>
        <name>heme</name>
        <dbReference type="ChEBI" id="CHEBI:30413"/>
    </ligand>
    <ligandPart>
        <name>Fe</name>
        <dbReference type="ChEBI" id="CHEBI:18248"/>
    </ligandPart>
</feature>
<keyword evidence="8" id="KW-0472">Membrane</keyword>
<keyword evidence="8" id="KW-1133">Transmembrane helix</keyword>
<evidence type="ECO:0000256" key="3">
    <source>
        <dbReference type="ARBA" id="ARBA00023002"/>
    </source>
</evidence>
<evidence type="ECO:0000256" key="4">
    <source>
        <dbReference type="ARBA" id="ARBA00023004"/>
    </source>
</evidence>
<dbReference type="InParanoid" id="A0A6P4BI10"/>
<dbReference type="PANTHER" id="PTHR47947">
    <property type="entry name" value="CYTOCHROME P450 82C3-RELATED"/>
    <property type="match status" value="1"/>
</dbReference>
<dbReference type="InterPro" id="IPR036396">
    <property type="entry name" value="Cyt_P450_sf"/>
</dbReference>
<dbReference type="InterPro" id="IPR001128">
    <property type="entry name" value="Cyt_P450"/>
</dbReference>
<dbReference type="GeneID" id="107435551"/>
<sequence length="523" mass="59217">MEYFPNQLQQFTLCGTLVAIISILIVLYNVKKNKKNKGRRPPEPAGAWPLIGHLHILGADKLFHRVLGALADEYGPAFSIRIGIHRALVVSSWQVAKECFTTNDKVFPSRPKALAGKIMGYDHAMFGMSPYGPYWRDIRKLATVHLLSNHRLELLQHIRDSEINCFMKELYEQCIENGGQALVEMKDRFGDLAMNITVRMLAGKRFCGTSGDAQESRLCRKALGSFFYFFGMFMASDTVPFLGWLDVAKGYLREMKKTAKELDCVFGKWVDEHRHRRLRGSIEEEELDFIHVMLSVMDEGKQSVHDANTVTKATCLSLILGGNDTTVVTLTWAISLLLNNPEKLKKAQEELDIHVGKQRRVNQSDIQNLLYVQAIVKETLRLYPALPLSAPREALEDCTIAGFHVPAGTRLFVNLWKLQRDSSIWSNPLEFQPERFLTEHAHFDVRGQNFEYIPFGSGRRSCPGISFALLVLHLTLARLLHGFNLERVSDKLVDMTESPGMTIPKATPLEVVLTPRLASVLYC</sequence>
<dbReference type="CDD" id="cd20654">
    <property type="entry name" value="CYP82"/>
    <property type="match status" value="1"/>
</dbReference>
<evidence type="ECO:0000256" key="2">
    <source>
        <dbReference type="ARBA" id="ARBA00022723"/>
    </source>
</evidence>
<evidence type="ECO:0000313" key="9">
    <source>
        <dbReference type="Proteomes" id="UP001652623"/>
    </source>
</evidence>
<keyword evidence="5 7" id="KW-0503">Monooxygenase</keyword>
<dbReference type="GO" id="GO:0016705">
    <property type="term" value="F:oxidoreductase activity, acting on paired donors, with incorporation or reduction of molecular oxygen"/>
    <property type="evidence" value="ECO:0007669"/>
    <property type="project" value="InterPro"/>
</dbReference>
<keyword evidence="8" id="KW-0812">Transmembrane</keyword>
<evidence type="ECO:0000256" key="5">
    <source>
        <dbReference type="ARBA" id="ARBA00023033"/>
    </source>
</evidence>
<dbReference type="PRINTS" id="PR00385">
    <property type="entry name" value="P450"/>
</dbReference>
<dbReference type="RefSeq" id="XP_015902668.3">
    <property type="nucleotide sequence ID" value="XM_016047182.4"/>
</dbReference>
<dbReference type="PRINTS" id="PR00463">
    <property type="entry name" value="EP450I"/>
</dbReference>
<keyword evidence="2 6" id="KW-0479">Metal-binding</keyword>
<feature type="transmembrane region" description="Helical" evidence="8">
    <location>
        <begin position="12"/>
        <end position="30"/>
    </location>
</feature>
<dbReference type="PANTHER" id="PTHR47947:SF8">
    <property type="entry name" value="CYTOCHROME P450 82C4-LIKE"/>
    <property type="match status" value="1"/>
</dbReference>
<dbReference type="FunCoup" id="A0A6P4BI10">
    <property type="interactions" value="279"/>
</dbReference>
<proteinExistence type="inferred from homology"/>
<dbReference type="GO" id="GO:0004497">
    <property type="term" value="F:monooxygenase activity"/>
    <property type="evidence" value="ECO:0007669"/>
    <property type="project" value="UniProtKB-KW"/>
</dbReference>
<dbReference type="PROSITE" id="PS00086">
    <property type="entry name" value="CYTOCHROME_P450"/>
    <property type="match status" value="1"/>
</dbReference>
<evidence type="ECO:0000256" key="8">
    <source>
        <dbReference type="SAM" id="Phobius"/>
    </source>
</evidence>
<dbReference type="Pfam" id="PF00067">
    <property type="entry name" value="p450"/>
    <property type="match status" value="1"/>
</dbReference>
<dbReference type="GO" id="GO:0020037">
    <property type="term" value="F:heme binding"/>
    <property type="evidence" value="ECO:0007669"/>
    <property type="project" value="InterPro"/>
</dbReference>
<reference evidence="10" key="1">
    <citation type="submission" date="2025-08" db="UniProtKB">
        <authorList>
            <consortium name="RefSeq"/>
        </authorList>
    </citation>
    <scope>IDENTIFICATION</scope>
    <source>
        <tissue evidence="10">Seedling</tissue>
    </source>
</reference>
<organism evidence="9 10">
    <name type="scientific">Ziziphus jujuba</name>
    <name type="common">Chinese jujube</name>
    <name type="synonym">Ziziphus sativa</name>
    <dbReference type="NCBI Taxonomy" id="326968"/>
    <lineage>
        <taxon>Eukaryota</taxon>
        <taxon>Viridiplantae</taxon>
        <taxon>Streptophyta</taxon>
        <taxon>Embryophyta</taxon>
        <taxon>Tracheophyta</taxon>
        <taxon>Spermatophyta</taxon>
        <taxon>Magnoliopsida</taxon>
        <taxon>eudicotyledons</taxon>
        <taxon>Gunneridae</taxon>
        <taxon>Pentapetalae</taxon>
        <taxon>rosids</taxon>
        <taxon>fabids</taxon>
        <taxon>Rosales</taxon>
        <taxon>Rhamnaceae</taxon>
        <taxon>Paliureae</taxon>
        <taxon>Ziziphus</taxon>
    </lineage>
</organism>
<gene>
    <name evidence="10" type="primary">LOC107435551</name>
</gene>
<dbReference type="InterPro" id="IPR002401">
    <property type="entry name" value="Cyt_P450_E_grp-I"/>
</dbReference>
<dbReference type="SUPFAM" id="SSF48264">
    <property type="entry name" value="Cytochrome P450"/>
    <property type="match status" value="1"/>
</dbReference>
<comment type="cofactor">
    <cofactor evidence="6">
        <name>heme</name>
        <dbReference type="ChEBI" id="CHEBI:30413"/>
    </cofactor>
</comment>
<keyword evidence="4 6" id="KW-0408">Iron</keyword>
<evidence type="ECO:0000256" key="1">
    <source>
        <dbReference type="ARBA" id="ARBA00022617"/>
    </source>
</evidence>
<dbReference type="InterPro" id="IPR050651">
    <property type="entry name" value="Plant_Cytochrome_P450_Monoox"/>
</dbReference>
<dbReference type="AlphaFoldDB" id="A0A6P4BI10"/>
<dbReference type="Proteomes" id="UP001652623">
    <property type="component" value="Chromosome 9"/>
</dbReference>
<feature type="transmembrane region" description="Helical" evidence="8">
    <location>
        <begin position="226"/>
        <end position="245"/>
    </location>
</feature>
<keyword evidence="1 6" id="KW-0349">Heme</keyword>
<dbReference type="GO" id="GO:0046246">
    <property type="term" value="P:terpene biosynthetic process"/>
    <property type="evidence" value="ECO:0007669"/>
    <property type="project" value="TreeGrafter"/>
</dbReference>
<comment type="similarity">
    <text evidence="7">Belongs to the cytochrome P450 family.</text>
</comment>
<dbReference type="Gene3D" id="1.10.630.10">
    <property type="entry name" value="Cytochrome P450"/>
    <property type="match status" value="1"/>
</dbReference>
<dbReference type="KEGG" id="zju:107435551"/>
<evidence type="ECO:0000313" key="10">
    <source>
        <dbReference type="RefSeq" id="XP_015902668.3"/>
    </source>
</evidence>
<evidence type="ECO:0000256" key="7">
    <source>
        <dbReference type="RuleBase" id="RU000461"/>
    </source>
</evidence>
<dbReference type="InterPro" id="IPR017972">
    <property type="entry name" value="Cyt_P450_CS"/>
</dbReference>
<dbReference type="GO" id="GO:0005506">
    <property type="term" value="F:iron ion binding"/>
    <property type="evidence" value="ECO:0007669"/>
    <property type="project" value="InterPro"/>
</dbReference>
<name>A0A6P4BI10_ZIZJJ</name>
<evidence type="ECO:0000256" key="6">
    <source>
        <dbReference type="PIRSR" id="PIRSR602401-1"/>
    </source>
</evidence>
<protein>
    <submittedName>
        <fullName evidence="10">Xanthotoxin 5-hydroxylase CYP82C4</fullName>
    </submittedName>
</protein>
<accession>A0A6P4BI10</accession>
<keyword evidence="3 7" id="KW-0560">Oxidoreductase</keyword>